<keyword evidence="2" id="KW-0067">ATP-binding</keyword>
<dbReference type="GO" id="GO:0034040">
    <property type="term" value="F:ATPase-coupled lipid transmembrane transporter activity"/>
    <property type="evidence" value="ECO:0007669"/>
    <property type="project" value="TreeGrafter"/>
</dbReference>
<evidence type="ECO:0000256" key="3">
    <source>
        <dbReference type="ARBA" id="ARBA00024363"/>
    </source>
</evidence>
<dbReference type="SUPFAM" id="SSF52540">
    <property type="entry name" value="P-loop containing nucleoside triphosphate hydrolases"/>
    <property type="match status" value="2"/>
</dbReference>
<feature type="domain" description="ABC transporter" evidence="4">
    <location>
        <begin position="464"/>
        <end position="781"/>
    </location>
</feature>
<dbReference type="Proteomes" id="UP000292702">
    <property type="component" value="Unassembled WGS sequence"/>
</dbReference>
<gene>
    <name evidence="5" type="ORF">EIP91_012061</name>
</gene>
<dbReference type="InterPro" id="IPR027417">
    <property type="entry name" value="P-loop_NTPase"/>
</dbReference>
<evidence type="ECO:0000313" key="6">
    <source>
        <dbReference type="Proteomes" id="UP000292702"/>
    </source>
</evidence>
<dbReference type="InterPro" id="IPR003593">
    <property type="entry name" value="AAA+_ATPase"/>
</dbReference>
<name>A0A4R0RNQ8_9APHY</name>
<comment type="similarity">
    <text evidence="3">Belongs to the ABC transporter superfamily. ABCB family. Heavy Metal importer (TC 3.A.1.210) subfamily.</text>
</comment>
<evidence type="ECO:0000256" key="1">
    <source>
        <dbReference type="ARBA" id="ARBA00022741"/>
    </source>
</evidence>
<dbReference type="SMART" id="SM00382">
    <property type="entry name" value="AAA"/>
    <property type="match status" value="1"/>
</dbReference>
<dbReference type="InterPro" id="IPR003439">
    <property type="entry name" value="ABC_transporter-like_ATP-bd"/>
</dbReference>
<dbReference type="Gene3D" id="3.40.50.300">
    <property type="entry name" value="P-loop containing nucleotide triphosphate hydrolases"/>
    <property type="match status" value="1"/>
</dbReference>
<dbReference type="EMBL" id="RWJN01000089">
    <property type="protein sequence ID" value="TCD67695.1"/>
    <property type="molecule type" value="Genomic_DNA"/>
</dbReference>
<accession>A0A4R0RNQ8</accession>
<dbReference type="GO" id="GO:0016887">
    <property type="term" value="F:ATP hydrolysis activity"/>
    <property type="evidence" value="ECO:0007669"/>
    <property type="project" value="InterPro"/>
</dbReference>
<dbReference type="STRING" id="92696.A0A4R0RNQ8"/>
<reference evidence="5 6" key="1">
    <citation type="submission" date="2018-11" db="EMBL/GenBank/DDBJ databases">
        <title>Genome assembly of Steccherinum ochraceum LE-BIN_3174, the white-rot fungus of the Steccherinaceae family (The Residual Polyporoid clade, Polyporales, Basidiomycota).</title>
        <authorList>
            <person name="Fedorova T.V."/>
            <person name="Glazunova O.A."/>
            <person name="Landesman E.O."/>
            <person name="Moiseenko K.V."/>
            <person name="Psurtseva N.V."/>
            <person name="Savinova O.S."/>
            <person name="Shakhova N.V."/>
            <person name="Tyazhelova T.V."/>
            <person name="Vasina D.V."/>
        </authorList>
    </citation>
    <scope>NUCLEOTIDE SEQUENCE [LARGE SCALE GENOMIC DNA]</scope>
    <source>
        <strain evidence="5 6">LE-BIN_3174</strain>
    </source>
</reference>
<evidence type="ECO:0000256" key="2">
    <source>
        <dbReference type="ARBA" id="ARBA00022840"/>
    </source>
</evidence>
<protein>
    <recommendedName>
        <fullName evidence="4">ABC transporter domain-containing protein</fullName>
    </recommendedName>
</protein>
<dbReference type="GO" id="GO:0005524">
    <property type="term" value="F:ATP binding"/>
    <property type="evidence" value="ECO:0007669"/>
    <property type="project" value="UniProtKB-KW"/>
</dbReference>
<dbReference type="Pfam" id="PF00005">
    <property type="entry name" value="ABC_tran"/>
    <property type="match status" value="1"/>
</dbReference>
<dbReference type="AlphaFoldDB" id="A0A4R0RNQ8"/>
<dbReference type="OrthoDB" id="6500128at2759"/>
<keyword evidence="1" id="KW-0547">Nucleotide-binding</keyword>
<evidence type="ECO:0000313" key="5">
    <source>
        <dbReference type="EMBL" id="TCD67695.1"/>
    </source>
</evidence>
<proteinExistence type="inferred from homology"/>
<sequence length="783" mass="86143">MSPSASSSSSFSYEPLACYLPFVLQPYVSSLNYLLQLLLAFRPSVPSSKPDAPPRQPSLYDVWLASRVFSPDPSFHGGNYLSPGAPRALTTDNIHLAITISRRCAFQFVALLWSLHPLRLLLMVSLDICRGVFPAFRGYSQALIIDELQTLLSSGNYTWERLTRLLFVELCRLVAESLLDSIATTNESIVQNSARFVMEYKQMEQRVRMDVPALSDPVVRDLFHESDLFVRSCSGVSSFGLLSPFDFIRVLSLISELGSHAFVLWVFSRSGSNRLLLAFSVLSAILPLLTPWLGNNRAYFDDLTTRQEARTAAKQERMRALAQSDAYRPEIMLFGLGPWILKSWASARRRILGLENAQSMSDLKTPAVLFSGVNVAGIFAALQNVPLVIALQSSSASLGSLSLYRNSVQCFLFAARNLFNTFQMAFQSIFLLGAFSAAMEMEPRMQPKKGSALPFRSLPKGMKLEARNLTYYYPGSQVPALINVNFTLEAGETLAIVGLNGSGEAPLLCGHASPFIILTMGSRANSGKSTLANILLRIADFDRGELLVNDTDIRRIHPTEYHQHVTAVFQGFSKFNASVKENIGVGYVPDIGHPAAIERAAELAGAAHIVCSLPRGLKTTLDTGLDPTASLASECSQSRVRHGLSGGERGAGGDDGCFAALHFAFLPLQASRVLLTSWQRIALSRAFMRAHRPEVELLVFDEPTSSLDAHAQNRIFDTVETLSRCPATGERTKSVVFITHRLSTARRADKIAMMEHGTIIEFGTHEDLLQRNGPYAALYRASV</sequence>
<comment type="caution">
    <text evidence="5">The sequence shown here is derived from an EMBL/GenBank/DDBJ whole genome shotgun (WGS) entry which is preliminary data.</text>
</comment>
<dbReference type="PANTHER" id="PTHR24221">
    <property type="entry name" value="ATP-BINDING CASSETTE SUB-FAMILY B"/>
    <property type="match status" value="1"/>
</dbReference>
<dbReference type="InterPro" id="IPR039421">
    <property type="entry name" value="Type_1_exporter"/>
</dbReference>
<organism evidence="5 6">
    <name type="scientific">Steccherinum ochraceum</name>
    <dbReference type="NCBI Taxonomy" id="92696"/>
    <lineage>
        <taxon>Eukaryota</taxon>
        <taxon>Fungi</taxon>
        <taxon>Dikarya</taxon>
        <taxon>Basidiomycota</taxon>
        <taxon>Agaricomycotina</taxon>
        <taxon>Agaricomycetes</taxon>
        <taxon>Polyporales</taxon>
        <taxon>Steccherinaceae</taxon>
        <taxon>Steccherinum</taxon>
    </lineage>
</organism>
<dbReference type="PROSITE" id="PS50893">
    <property type="entry name" value="ABC_TRANSPORTER_2"/>
    <property type="match status" value="1"/>
</dbReference>
<dbReference type="PANTHER" id="PTHR24221:SF654">
    <property type="entry name" value="ATP-BINDING CASSETTE SUB-FAMILY B MEMBER 6"/>
    <property type="match status" value="1"/>
</dbReference>
<evidence type="ECO:0000259" key="4">
    <source>
        <dbReference type="PROSITE" id="PS50893"/>
    </source>
</evidence>
<keyword evidence="6" id="KW-1185">Reference proteome</keyword>